<dbReference type="RefSeq" id="XP_014499939.1">
    <property type="nucleotide sequence ID" value="XM_014644453.1"/>
</dbReference>
<dbReference type="CDD" id="cd09272">
    <property type="entry name" value="RNase_HI_RT_Ty1"/>
    <property type="match status" value="1"/>
</dbReference>
<dbReference type="InterPro" id="IPR013103">
    <property type="entry name" value="RVT_2"/>
</dbReference>
<evidence type="ECO:0000313" key="2">
    <source>
        <dbReference type="Proteomes" id="UP000087766"/>
    </source>
</evidence>
<dbReference type="Pfam" id="PF07727">
    <property type="entry name" value="RVT_2"/>
    <property type="match status" value="1"/>
</dbReference>
<protein>
    <submittedName>
        <fullName evidence="3">Uncharacterized protein LOC106760988</fullName>
    </submittedName>
</protein>
<feature type="domain" description="Reverse transcriptase Ty1/copia-type" evidence="1">
    <location>
        <begin position="4"/>
        <end position="109"/>
    </location>
</feature>
<dbReference type="GeneID" id="106760988"/>
<proteinExistence type="predicted"/>
<dbReference type="STRING" id="3916.A0A1S3U1S2"/>
<reference evidence="3" key="2">
    <citation type="submission" date="2025-08" db="UniProtKB">
        <authorList>
            <consortium name="RefSeq"/>
        </authorList>
    </citation>
    <scope>IDENTIFICATION</scope>
    <source>
        <tissue evidence="3">Leaf</tissue>
    </source>
</reference>
<dbReference type="InterPro" id="IPR043502">
    <property type="entry name" value="DNA/RNA_pol_sf"/>
</dbReference>
<dbReference type="OrthoDB" id="1688654at2759"/>
<accession>A0A1S3U1S2</accession>
<dbReference type="PANTHER" id="PTHR11439:SF515">
    <property type="entry name" value="GAG-POL POLYPROTEIN"/>
    <property type="match status" value="1"/>
</dbReference>
<name>A0A1S3U1S2_VIGRR</name>
<dbReference type="KEGG" id="vra:106760988"/>
<sequence>MGNIGFEKCISEHGVYVQCYEENGREDRVIVCLYVDDMLVTGNCSKRIVQFKAKMLHEFEMSDLGQLSYFLGIEFTKTDVGMLMHQSRYVLDMLNRFNMSDCNSAITPAEVGIRLEKDPEEDVVDPTEYRRMVGSLRYLCNTRPDISFSVGLVSRYMQNPRLSHLNAIKRILRYLKGTSCYGILLPRCGSGEEVRVTAYTDTDWCGDKSDRRSTVGYVFFLNGAPISWNSMKEPVVALSSCEAEYIAVCEATCQAAWISSLMKELKIEGGEKIRLLVDNKSAIDLTKHPTSHGRSKHIETWFHFIREQVGKGVIEVEHCKSEDQIADILTKVVKGVRFLTLRKQIRVEKVEIRS</sequence>
<dbReference type="Proteomes" id="UP000087766">
    <property type="component" value="Chromosome 1"/>
</dbReference>
<keyword evidence="2" id="KW-1185">Reference proteome</keyword>
<gene>
    <name evidence="3" type="primary">LOC106760988</name>
</gene>
<reference evidence="2" key="1">
    <citation type="journal article" date="2014" name="Nat. Commun.">
        <title>Genome sequence of mungbean and insights into evolution within Vigna species.</title>
        <authorList>
            <person name="Kang Y.J."/>
            <person name="Kim S.K."/>
            <person name="Kim M.Y."/>
            <person name="Lestari P."/>
            <person name="Kim K.H."/>
            <person name="Ha B.K."/>
            <person name="Jun T.H."/>
            <person name="Hwang W.J."/>
            <person name="Lee T."/>
            <person name="Lee J."/>
            <person name="Shim S."/>
            <person name="Yoon M.Y."/>
            <person name="Jang Y.E."/>
            <person name="Han K.S."/>
            <person name="Taeprayoon P."/>
            <person name="Yoon N."/>
            <person name="Somta P."/>
            <person name="Tanya P."/>
            <person name="Kim K.S."/>
            <person name="Gwag J.G."/>
            <person name="Moon J.K."/>
            <person name="Lee Y.H."/>
            <person name="Park B.S."/>
            <person name="Bombarely A."/>
            <person name="Doyle J.J."/>
            <person name="Jackson S.A."/>
            <person name="Schafleitner R."/>
            <person name="Srinives P."/>
            <person name="Varshney R.K."/>
            <person name="Lee S.H."/>
        </authorList>
    </citation>
    <scope>NUCLEOTIDE SEQUENCE [LARGE SCALE GENOMIC DNA]</scope>
    <source>
        <strain evidence="2">cv. VC1973A</strain>
    </source>
</reference>
<evidence type="ECO:0000259" key="1">
    <source>
        <dbReference type="Pfam" id="PF07727"/>
    </source>
</evidence>
<dbReference type="PANTHER" id="PTHR11439">
    <property type="entry name" value="GAG-POL-RELATED RETROTRANSPOSON"/>
    <property type="match status" value="1"/>
</dbReference>
<dbReference type="AlphaFoldDB" id="A0A1S3U1S2"/>
<evidence type="ECO:0000313" key="3">
    <source>
        <dbReference type="RefSeq" id="XP_014499939.1"/>
    </source>
</evidence>
<dbReference type="SUPFAM" id="SSF56672">
    <property type="entry name" value="DNA/RNA polymerases"/>
    <property type="match status" value="1"/>
</dbReference>
<organism evidence="2 3">
    <name type="scientific">Vigna radiata var. radiata</name>
    <name type="common">Mung bean</name>
    <name type="synonym">Phaseolus aureus</name>
    <dbReference type="NCBI Taxonomy" id="3916"/>
    <lineage>
        <taxon>Eukaryota</taxon>
        <taxon>Viridiplantae</taxon>
        <taxon>Streptophyta</taxon>
        <taxon>Embryophyta</taxon>
        <taxon>Tracheophyta</taxon>
        <taxon>Spermatophyta</taxon>
        <taxon>Magnoliopsida</taxon>
        <taxon>eudicotyledons</taxon>
        <taxon>Gunneridae</taxon>
        <taxon>Pentapetalae</taxon>
        <taxon>rosids</taxon>
        <taxon>fabids</taxon>
        <taxon>Fabales</taxon>
        <taxon>Fabaceae</taxon>
        <taxon>Papilionoideae</taxon>
        <taxon>50 kb inversion clade</taxon>
        <taxon>NPAAA clade</taxon>
        <taxon>indigoferoid/millettioid clade</taxon>
        <taxon>Phaseoleae</taxon>
        <taxon>Vigna</taxon>
    </lineage>
</organism>